<keyword evidence="6 7" id="KW-0472">Membrane</keyword>
<feature type="transmembrane region" description="Helical" evidence="7">
    <location>
        <begin position="422"/>
        <end position="439"/>
    </location>
</feature>
<feature type="transmembrane region" description="Helical" evidence="7">
    <location>
        <begin position="151"/>
        <end position="170"/>
    </location>
</feature>
<evidence type="ECO:0000256" key="2">
    <source>
        <dbReference type="ARBA" id="ARBA00007430"/>
    </source>
</evidence>
<sequence length="480" mass="53716">MQNNFNNKIMNATKWSVVAEITAKIAGPVINIILARLLTPSEFGVVASITIITSLADIFTDAGFQKFVVQHEFDNDDILNKYSDVAFTSNAVLSVIIYCIIFGFRRGLASAIGCPEAYNGLSIAALAVLCTSFSSISIARFRRELNFKPLFYIRFGSSLISLFVTVPLAFVLRSYWAIVIGTVFQQFFIAVLSVGLSKYKPKVIMNIKMFSDMVSFSLWNLMETLSIWFAGQANIFIVASALNPYYLGLYKTGMSTINSYMSIITAAVTPVLFTALSRQQNDRATYIGTFNKFQKMIAILVFPMGVGIFLYRDLAVQLLLGLQWIEVSDFMGLWAVMSALTITFSNMASEVYRSMGRPKISFLLQMVYLVIYVPVIYISAHNNFAILCFAGSIVRIVPIFLDFITLNMKFGISFRNIIKNTYIQFVAVALMTIVVFSCQRILGGIVWQIISILICAVFYFAVLLLSPSMRKEISSIKNMI</sequence>
<feature type="transmembrane region" description="Helical" evidence="7">
    <location>
        <begin position="384"/>
        <end position="401"/>
    </location>
</feature>
<evidence type="ECO:0000256" key="6">
    <source>
        <dbReference type="ARBA" id="ARBA00023136"/>
    </source>
</evidence>
<comment type="subcellular location">
    <subcellularLocation>
        <location evidence="1">Cell membrane</location>
        <topology evidence="1">Multi-pass membrane protein</topology>
    </subcellularLocation>
</comment>
<evidence type="ECO:0000256" key="1">
    <source>
        <dbReference type="ARBA" id="ARBA00004651"/>
    </source>
</evidence>
<evidence type="ECO:0000256" key="4">
    <source>
        <dbReference type="ARBA" id="ARBA00022692"/>
    </source>
</evidence>
<feature type="transmembrane region" description="Helical" evidence="7">
    <location>
        <begin position="360"/>
        <end position="378"/>
    </location>
</feature>
<feature type="transmembrane region" description="Helical" evidence="7">
    <location>
        <begin position="257"/>
        <end position="276"/>
    </location>
</feature>
<feature type="transmembrane region" description="Helical" evidence="7">
    <location>
        <begin position="297"/>
        <end position="325"/>
    </location>
</feature>
<feature type="transmembrane region" description="Helical" evidence="7">
    <location>
        <begin position="445"/>
        <end position="465"/>
    </location>
</feature>
<evidence type="ECO:0000313" key="8">
    <source>
        <dbReference type="EMBL" id="AOP03547.1"/>
    </source>
</evidence>
<dbReference type="Pfam" id="PF13440">
    <property type="entry name" value="Polysacc_synt_3"/>
    <property type="match status" value="1"/>
</dbReference>
<evidence type="ECO:0000256" key="7">
    <source>
        <dbReference type="SAM" id="Phobius"/>
    </source>
</evidence>
<feature type="transmembrane region" description="Helical" evidence="7">
    <location>
        <begin position="176"/>
        <end position="197"/>
    </location>
</feature>
<keyword evidence="4 7" id="KW-0812">Transmembrane</keyword>
<keyword evidence="3" id="KW-1003">Cell membrane</keyword>
<evidence type="ECO:0000256" key="3">
    <source>
        <dbReference type="ARBA" id="ARBA00022475"/>
    </source>
</evidence>
<name>A0A1C9IGR6_STRSU</name>
<organism evidence="8">
    <name type="scientific">Streptococcus suis</name>
    <dbReference type="NCBI Taxonomy" id="1307"/>
    <lineage>
        <taxon>Bacteria</taxon>
        <taxon>Bacillati</taxon>
        <taxon>Bacillota</taxon>
        <taxon>Bacilli</taxon>
        <taxon>Lactobacillales</taxon>
        <taxon>Streptococcaceae</taxon>
        <taxon>Streptococcus</taxon>
    </lineage>
</organism>
<proteinExistence type="inferred from homology"/>
<dbReference type="GO" id="GO:0005886">
    <property type="term" value="C:plasma membrane"/>
    <property type="evidence" value="ECO:0007669"/>
    <property type="project" value="UniProtKB-SubCell"/>
</dbReference>
<feature type="transmembrane region" description="Helical" evidence="7">
    <location>
        <begin position="331"/>
        <end position="348"/>
    </location>
</feature>
<protein>
    <submittedName>
        <fullName evidence="8">Wzx</fullName>
    </submittedName>
</protein>
<dbReference type="InterPro" id="IPR050833">
    <property type="entry name" value="Poly_Biosynth_Transport"/>
</dbReference>
<feature type="transmembrane region" description="Helical" evidence="7">
    <location>
        <begin position="117"/>
        <end position="139"/>
    </location>
</feature>
<dbReference type="EMBL" id="KT163363">
    <property type="protein sequence ID" value="AOP03547.1"/>
    <property type="molecule type" value="Genomic_DNA"/>
</dbReference>
<reference evidence="8" key="1">
    <citation type="journal article" date="2016" name="Appl. Environ. Microbiol.">
        <title>Novel capsular polysaccharide Loci and new diagnostic tools for high-throughput capsular gene typing in Streptococcus suis.</title>
        <authorList>
            <person name="Zheng H."/>
            <person name="Bai X."/>
            <person name="Xu J."/>
        </authorList>
    </citation>
    <scope>NUCLEOTIDE SEQUENCE</scope>
    <source>
        <strain evidence="8">YS108</strain>
    </source>
</reference>
<dbReference type="PANTHER" id="PTHR30250">
    <property type="entry name" value="PST FAMILY PREDICTED COLANIC ACID TRANSPORTER"/>
    <property type="match status" value="1"/>
</dbReference>
<accession>A0A1C9IGR6</accession>
<evidence type="ECO:0000256" key="5">
    <source>
        <dbReference type="ARBA" id="ARBA00022989"/>
    </source>
</evidence>
<dbReference type="PANTHER" id="PTHR30250:SF10">
    <property type="entry name" value="LIPOPOLYSACCHARIDE BIOSYNTHESIS PROTEIN WZXC"/>
    <property type="match status" value="1"/>
</dbReference>
<feature type="transmembrane region" description="Helical" evidence="7">
    <location>
        <begin position="85"/>
        <end position="105"/>
    </location>
</feature>
<dbReference type="AlphaFoldDB" id="A0A1C9IGR6"/>
<feature type="transmembrane region" description="Helical" evidence="7">
    <location>
        <begin position="218"/>
        <end position="237"/>
    </location>
</feature>
<keyword evidence="5 7" id="KW-1133">Transmembrane helix</keyword>
<dbReference type="CDD" id="cd13127">
    <property type="entry name" value="MATE_tuaB_like"/>
    <property type="match status" value="1"/>
</dbReference>
<comment type="similarity">
    <text evidence="2">Belongs to the polysaccharide synthase family.</text>
</comment>
<gene>
    <name evidence="8" type="primary">cpsT</name>
    <name evidence="8" type="ORF">YS108-orf19</name>
</gene>